<dbReference type="Gene3D" id="3.40.630.30">
    <property type="match status" value="1"/>
</dbReference>
<proteinExistence type="predicted"/>
<accession>A0A1G7RZA7</accession>
<gene>
    <name evidence="2" type="ORF">SAMN04488117_11321</name>
</gene>
<dbReference type="Proteomes" id="UP000182284">
    <property type="component" value="Unassembled WGS sequence"/>
</dbReference>
<dbReference type="InterPro" id="IPR016181">
    <property type="entry name" value="Acyl_CoA_acyltransferase"/>
</dbReference>
<name>A0A1G7RZA7_9RHOB</name>
<reference evidence="2 3" key="1">
    <citation type="submission" date="2016-10" db="EMBL/GenBank/DDBJ databases">
        <authorList>
            <person name="de Groot N.N."/>
        </authorList>
    </citation>
    <scope>NUCLEOTIDE SEQUENCE [LARGE SCALE GENOMIC DNA]</scope>
    <source>
        <strain evidence="2 3">DSM 27375</strain>
    </source>
</reference>
<organism evidence="2 3">
    <name type="scientific">Celeribacter baekdonensis</name>
    <dbReference type="NCBI Taxonomy" id="875171"/>
    <lineage>
        <taxon>Bacteria</taxon>
        <taxon>Pseudomonadati</taxon>
        <taxon>Pseudomonadota</taxon>
        <taxon>Alphaproteobacteria</taxon>
        <taxon>Rhodobacterales</taxon>
        <taxon>Roseobacteraceae</taxon>
        <taxon>Celeribacter</taxon>
    </lineage>
</organism>
<dbReference type="RefSeq" id="WP_342707862.1">
    <property type="nucleotide sequence ID" value="NZ_FNBL01000013.1"/>
</dbReference>
<feature type="domain" description="N-acetyltransferase" evidence="1">
    <location>
        <begin position="38"/>
        <end position="151"/>
    </location>
</feature>
<protein>
    <recommendedName>
        <fullName evidence="1">N-acetyltransferase domain-containing protein</fullName>
    </recommendedName>
</protein>
<dbReference type="Pfam" id="PF00583">
    <property type="entry name" value="Acetyltransf_1"/>
    <property type="match status" value="1"/>
</dbReference>
<evidence type="ECO:0000313" key="3">
    <source>
        <dbReference type="Proteomes" id="UP000182284"/>
    </source>
</evidence>
<evidence type="ECO:0000313" key="2">
    <source>
        <dbReference type="EMBL" id="SDG16102.1"/>
    </source>
</evidence>
<evidence type="ECO:0000259" key="1">
    <source>
        <dbReference type="Pfam" id="PF00583"/>
    </source>
</evidence>
<dbReference type="EMBL" id="FNBL01000013">
    <property type="protein sequence ID" value="SDG16102.1"/>
    <property type="molecule type" value="Genomic_DNA"/>
</dbReference>
<sequence length="163" mass="17886">MQALSDDRLLISRVVKRDQDAARAFAKAAHQESIFGQIPFSAEKFDLFFQKTIDDPDRNLGVKAMRDGEILGLAHCYMGGYFIGEGARVASVNMINVAKPVRGTFLGGKVALKLVRAVLDWAKPQDAHLVLFYVSSGEHIAKTDRFFRKLGAVGLGGNYGVQL</sequence>
<dbReference type="SUPFAM" id="SSF55729">
    <property type="entry name" value="Acyl-CoA N-acyltransferases (Nat)"/>
    <property type="match status" value="1"/>
</dbReference>
<dbReference type="GO" id="GO:0016747">
    <property type="term" value="F:acyltransferase activity, transferring groups other than amino-acyl groups"/>
    <property type="evidence" value="ECO:0007669"/>
    <property type="project" value="InterPro"/>
</dbReference>
<dbReference type="InterPro" id="IPR000182">
    <property type="entry name" value="GNAT_dom"/>
</dbReference>
<dbReference type="AlphaFoldDB" id="A0A1G7RZA7"/>